<keyword evidence="6" id="KW-1185">Reference proteome</keyword>
<keyword evidence="5" id="KW-0418">Kinase</keyword>
<comment type="caution">
    <text evidence="5">The sequence shown here is derived from an EMBL/GenBank/DDBJ whole genome shotgun (WGS) entry which is preliminary data.</text>
</comment>
<dbReference type="PROSITE" id="PS00175">
    <property type="entry name" value="PG_MUTASE"/>
    <property type="match status" value="1"/>
</dbReference>
<dbReference type="InterPro" id="IPR027417">
    <property type="entry name" value="P-loop_NTPase"/>
</dbReference>
<dbReference type="EC" id="2.7.4.3" evidence="5"/>
<organism evidence="5 6">
    <name type="scientific">Mucor velutinosus</name>
    <dbReference type="NCBI Taxonomy" id="708070"/>
    <lineage>
        <taxon>Eukaryota</taxon>
        <taxon>Fungi</taxon>
        <taxon>Fungi incertae sedis</taxon>
        <taxon>Mucoromycota</taxon>
        <taxon>Mucoromycotina</taxon>
        <taxon>Mucoromycetes</taxon>
        <taxon>Mucorales</taxon>
        <taxon>Mucorineae</taxon>
        <taxon>Mucoraceae</taxon>
        <taxon>Mucor</taxon>
    </lineage>
</organism>
<dbReference type="InterPro" id="IPR001345">
    <property type="entry name" value="PG/BPGM_mutase_AS"/>
</dbReference>
<protein>
    <submittedName>
        <fullName evidence="5">Adenylate kinase</fullName>
        <ecNumber evidence="5">2.7.4.3</ecNumber>
    </submittedName>
</protein>
<evidence type="ECO:0000313" key="6">
    <source>
        <dbReference type="Proteomes" id="UP001304243"/>
    </source>
</evidence>
<dbReference type="Pfam" id="PF01591">
    <property type="entry name" value="6PF2K"/>
    <property type="match status" value="1"/>
</dbReference>
<dbReference type="SUPFAM" id="SSF52540">
    <property type="entry name" value="P-loop containing nucleoside triphosphate hydrolases"/>
    <property type="match status" value="1"/>
</dbReference>
<dbReference type="AlphaFoldDB" id="A0AAN7DMQ1"/>
<dbReference type="RefSeq" id="XP_064686852.1">
    <property type="nucleotide sequence ID" value="XM_064827568.1"/>
</dbReference>
<dbReference type="CDD" id="cd07067">
    <property type="entry name" value="HP_PGM_like"/>
    <property type="match status" value="1"/>
</dbReference>
<dbReference type="FunFam" id="3.40.50.300:FF:000644">
    <property type="entry name" value="GpmB, Fructose-2,6-bisphosphatase"/>
    <property type="match status" value="1"/>
</dbReference>
<dbReference type="GO" id="GO:0004017">
    <property type="term" value="F:AMP kinase activity"/>
    <property type="evidence" value="ECO:0007669"/>
    <property type="project" value="UniProtKB-EC"/>
</dbReference>
<keyword evidence="2" id="KW-0067">ATP-binding</keyword>
<dbReference type="GO" id="GO:0006000">
    <property type="term" value="P:fructose metabolic process"/>
    <property type="evidence" value="ECO:0007669"/>
    <property type="project" value="InterPro"/>
</dbReference>
<sequence>MSQPPQAFSNDRRKTLPVVKVEKDLDEDTIPQRVLPILAAPHASPVQDKEESETSVQESETLPPLVSAPTPKAPSAVPSWLKLNADDSGKEATRVRHSVGLDVPGAVHTITTPKLKTERQLDSKLVVIMVGLPARGKSYLVKKLRRYLNWLQYETKVFNVGNMRRVCEASSQDQNASFFDPNNKDMKRIRDEIALSVLEQLIEWLREGGRVAIHDATNSTLARRKLLIDRLEREPEIRVLLIESVCTDQMMLERNFRLKLSGPDYKNKDPVEALADFRSRVANYEKAYQPIGDWEEEHDIQFCKLINVGKKVIAYNISGYLSGQCIFYLMNFNLNERQIFVTRHGESEDNITGRIGGDAPLSPAGRKFAKALAKFTQTQRIKFACEMASKANELEPEENQTPARALEKTAQFCNSQFTVWTSMLQRSMQTAEHFDPDDYDVKHIRFLNEINSGICEGMSYQEIQQKHPQEYKSRQANKLFYRYPGMGGESYIDVIHRLQPMIVELERMTQSCLIITHRVVMRILLGYLLDWTREEMPHMMVPIHTVYELRPKPYGTELKKWQYIEETDSFVEF</sequence>
<dbReference type="InterPro" id="IPR013079">
    <property type="entry name" value="6Phosfructo_kin"/>
</dbReference>
<dbReference type="SMART" id="SM00855">
    <property type="entry name" value="PGAM"/>
    <property type="match status" value="1"/>
</dbReference>
<dbReference type="PANTHER" id="PTHR10606:SF32">
    <property type="entry name" value="6-PHOSPHOFRUCTO-2-KINASE 1"/>
    <property type="match status" value="1"/>
</dbReference>
<name>A0AAN7DMQ1_9FUNG</name>
<feature type="region of interest" description="Disordered" evidence="3">
    <location>
        <begin position="1"/>
        <end position="20"/>
    </location>
</feature>
<accession>A0AAN7DMQ1</accession>
<dbReference type="GeneID" id="89952003"/>
<dbReference type="GO" id="GO:0005829">
    <property type="term" value="C:cytosol"/>
    <property type="evidence" value="ECO:0007669"/>
    <property type="project" value="TreeGrafter"/>
</dbReference>
<evidence type="ECO:0000313" key="5">
    <source>
        <dbReference type="EMBL" id="KAK4520186.1"/>
    </source>
</evidence>
<dbReference type="GO" id="GO:0005524">
    <property type="term" value="F:ATP binding"/>
    <property type="evidence" value="ECO:0007669"/>
    <property type="project" value="UniProtKB-KW"/>
</dbReference>
<dbReference type="GO" id="GO:0006003">
    <property type="term" value="P:fructose 2,6-bisphosphate metabolic process"/>
    <property type="evidence" value="ECO:0007669"/>
    <property type="project" value="InterPro"/>
</dbReference>
<feature type="domain" description="6-phosphofructo-2-kinase" evidence="4">
    <location>
        <begin position="120"/>
        <end position="334"/>
    </location>
</feature>
<dbReference type="EMBL" id="JASEJX010000011">
    <property type="protein sequence ID" value="KAK4520186.1"/>
    <property type="molecule type" value="Genomic_DNA"/>
</dbReference>
<keyword evidence="5" id="KW-0808">Transferase</keyword>
<dbReference type="Pfam" id="PF00300">
    <property type="entry name" value="His_Phos_1"/>
    <property type="match status" value="2"/>
</dbReference>
<evidence type="ECO:0000256" key="1">
    <source>
        <dbReference type="ARBA" id="ARBA00022741"/>
    </source>
</evidence>
<dbReference type="PANTHER" id="PTHR10606">
    <property type="entry name" value="6-PHOSPHOFRUCTO-2-KINASE/FRUCTOSE-2,6-BISPHOSPHATASE"/>
    <property type="match status" value="1"/>
</dbReference>
<dbReference type="Gene3D" id="3.40.50.1240">
    <property type="entry name" value="Phosphoglycerate mutase-like"/>
    <property type="match status" value="1"/>
</dbReference>
<dbReference type="PRINTS" id="PR00991">
    <property type="entry name" value="6PFRUCTKNASE"/>
</dbReference>
<dbReference type="PIRSF" id="PIRSF000709">
    <property type="entry name" value="6PFK_2-Ptase"/>
    <property type="match status" value="1"/>
</dbReference>
<dbReference type="SUPFAM" id="SSF53254">
    <property type="entry name" value="Phosphoglycerate mutase-like"/>
    <property type="match status" value="1"/>
</dbReference>
<evidence type="ECO:0000256" key="2">
    <source>
        <dbReference type="ARBA" id="ARBA00022840"/>
    </source>
</evidence>
<evidence type="ECO:0000256" key="3">
    <source>
        <dbReference type="SAM" id="MobiDB-lite"/>
    </source>
</evidence>
<evidence type="ECO:0000259" key="4">
    <source>
        <dbReference type="Pfam" id="PF01591"/>
    </source>
</evidence>
<gene>
    <name evidence="5" type="primary">ADK1_2</name>
    <name evidence="5" type="ORF">ATC70_008317</name>
</gene>
<feature type="region of interest" description="Disordered" evidence="3">
    <location>
        <begin position="30"/>
        <end position="78"/>
    </location>
</feature>
<dbReference type="InterPro" id="IPR003094">
    <property type="entry name" value="6Pfruct_kin"/>
</dbReference>
<proteinExistence type="predicted"/>
<dbReference type="Gene3D" id="3.40.50.300">
    <property type="entry name" value="P-loop containing nucleotide triphosphate hydrolases"/>
    <property type="match status" value="1"/>
</dbReference>
<dbReference type="InterPro" id="IPR013078">
    <property type="entry name" value="His_Pase_superF_clade-1"/>
</dbReference>
<dbReference type="InterPro" id="IPR029033">
    <property type="entry name" value="His_PPase_superfam"/>
</dbReference>
<reference evidence="5 6" key="1">
    <citation type="submission" date="2022-11" db="EMBL/GenBank/DDBJ databases">
        <title>Mucor velutinosus strain NIH1002 WGS.</title>
        <authorList>
            <person name="Subramanian P."/>
            <person name="Mullikin J.C."/>
            <person name="Segre J.A."/>
            <person name="Zelazny A.M."/>
        </authorList>
    </citation>
    <scope>NUCLEOTIDE SEQUENCE [LARGE SCALE GENOMIC DNA]</scope>
    <source>
        <strain evidence="5 6">NIH1002</strain>
    </source>
</reference>
<keyword evidence="1" id="KW-0547">Nucleotide-binding</keyword>
<dbReference type="GO" id="GO:0003873">
    <property type="term" value="F:6-phosphofructo-2-kinase activity"/>
    <property type="evidence" value="ECO:0007669"/>
    <property type="project" value="InterPro"/>
</dbReference>
<dbReference type="Proteomes" id="UP001304243">
    <property type="component" value="Unassembled WGS sequence"/>
</dbReference>